<dbReference type="KEGG" id="sbal:HUE88_13170"/>
<name>A0A7S7RN05_9BACT</name>
<feature type="transmembrane region" description="Helical" evidence="1">
    <location>
        <begin position="275"/>
        <end position="295"/>
    </location>
</feature>
<feature type="transmembrane region" description="Helical" evidence="1">
    <location>
        <begin position="51"/>
        <end position="71"/>
    </location>
</feature>
<reference evidence="2 3" key="1">
    <citation type="submission" date="2020-05" db="EMBL/GenBank/DDBJ databases">
        <title>Sulfurimonas marisnigri, sp. nov., and Sulfurimonas baltica, sp. nov., manganese oxide reducing chemolithoautotrophs of the class Epsilonproteobacteria isolated from the pelagic redoxclines of the Black and Baltic Seas and emended description of the genus Sulfurimonas.</title>
        <authorList>
            <person name="Henkel J.V."/>
            <person name="Laudan C."/>
            <person name="Werner J."/>
            <person name="Neu T."/>
            <person name="Plewe S."/>
            <person name="Sproer C."/>
            <person name="Bunk B."/>
            <person name="Schulz-Vogt H.N."/>
        </authorList>
    </citation>
    <scope>NUCLEOTIDE SEQUENCE [LARGE SCALE GENOMIC DNA]</scope>
    <source>
        <strain evidence="2 3">GD2</strain>
    </source>
</reference>
<feature type="transmembrane region" description="Helical" evidence="1">
    <location>
        <begin position="438"/>
        <end position="456"/>
    </location>
</feature>
<protein>
    <recommendedName>
        <fullName evidence="4">Cytochrome oxidase subunit I profile domain-containing protein</fullName>
    </recommendedName>
</protein>
<feature type="transmembrane region" description="Helical" evidence="1">
    <location>
        <begin position="463"/>
        <end position="484"/>
    </location>
</feature>
<feature type="transmembrane region" description="Helical" evidence="1">
    <location>
        <begin position="370"/>
        <end position="392"/>
    </location>
</feature>
<feature type="transmembrane region" description="Helical" evidence="1">
    <location>
        <begin position="190"/>
        <end position="206"/>
    </location>
</feature>
<feature type="transmembrane region" description="Helical" evidence="1">
    <location>
        <begin position="12"/>
        <end position="31"/>
    </location>
</feature>
<feature type="transmembrane region" description="Helical" evidence="1">
    <location>
        <begin position="247"/>
        <end position="263"/>
    </location>
</feature>
<feature type="transmembrane region" description="Helical" evidence="1">
    <location>
        <begin position="404"/>
        <end position="426"/>
    </location>
</feature>
<dbReference type="InterPro" id="IPR036927">
    <property type="entry name" value="Cyt_c_oxase-like_su1_sf"/>
</dbReference>
<gene>
    <name evidence="2" type="ORF">HUE88_13170</name>
</gene>
<accession>A0A7S7RN05</accession>
<feature type="transmembrane region" description="Helical" evidence="1">
    <location>
        <begin position="123"/>
        <end position="142"/>
    </location>
</feature>
<keyword evidence="3" id="KW-1185">Reference proteome</keyword>
<feature type="transmembrane region" description="Helical" evidence="1">
    <location>
        <begin position="92"/>
        <end position="111"/>
    </location>
</feature>
<dbReference type="SUPFAM" id="SSF81442">
    <property type="entry name" value="Cytochrome c oxidase subunit I-like"/>
    <property type="match status" value="1"/>
</dbReference>
<dbReference type="EMBL" id="CP054492">
    <property type="protein sequence ID" value="QOY52016.1"/>
    <property type="molecule type" value="Genomic_DNA"/>
</dbReference>
<keyword evidence="1" id="KW-0472">Membrane</keyword>
<feature type="transmembrane region" description="Helical" evidence="1">
    <location>
        <begin position="307"/>
        <end position="332"/>
    </location>
</feature>
<sequence>MANFNKLIHSIVPVWAFVFLASVLVGAIYAAQLVGFSMLDNTLLNAATTRSLHITLMLYGPMMLALSLLPFALFSKDGLNLDDAVVPIRNYFFLWHLFLFMAALSIGLGVQRGLPFYDFAYELNFLLALSGVFYIIAIFKIIKQYSVPPIWVKVSKAALFSAPIALLILMNPEIGQVEKTLVGPHGDNTLGMSFTLIPLFYLLIKIHAKDDFKPKWHIFWVLPFVAYIVSVATRILRGDLSYGEEWIYQWMTFAYAPLLIKWCRDAKITLRSAPYLVISIWTFLFVMIQGNILFFPEIRFAMHKNDITIAHAHLAVGLGIFFMSMSVLSYFYKFHKAFIHFWLYVIGIIFVSLTLAGFDEAGFLKIDVITMWYARLIAGVLAVTGLAFYILQKMEYKKPSILQLYHLSGFASDGLGALILILAGPLLFEFLGLSFSPYYYLVFGFMGFVGILHLIGITKEAHLLAYLTSIARIITGTMFLSLFYLETIDMLGLLVGFYDISFALVYLLFRNRL</sequence>
<feature type="transmembrane region" description="Helical" evidence="1">
    <location>
        <begin position="218"/>
        <end position="235"/>
    </location>
</feature>
<proteinExistence type="predicted"/>
<dbReference type="Proteomes" id="UP000593994">
    <property type="component" value="Chromosome"/>
</dbReference>
<keyword evidence="1" id="KW-0812">Transmembrane</keyword>
<keyword evidence="1" id="KW-1133">Transmembrane helix</keyword>
<evidence type="ECO:0000313" key="2">
    <source>
        <dbReference type="EMBL" id="QOY52016.1"/>
    </source>
</evidence>
<organism evidence="2 3">
    <name type="scientific">Candidatus Sulfurimonas baltica</name>
    <dbReference type="NCBI Taxonomy" id="2740404"/>
    <lineage>
        <taxon>Bacteria</taxon>
        <taxon>Pseudomonadati</taxon>
        <taxon>Campylobacterota</taxon>
        <taxon>Epsilonproteobacteria</taxon>
        <taxon>Campylobacterales</taxon>
        <taxon>Sulfurimonadaceae</taxon>
        <taxon>Sulfurimonas</taxon>
    </lineage>
</organism>
<dbReference type="AlphaFoldDB" id="A0A7S7RN05"/>
<dbReference type="RefSeq" id="WP_194369673.1">
    <property type="nucleotide sequence ID" value="NZ_CP054492.1"/>
</dbReference>
<dbReference type="Gene3D" id="1.20.210.10">
    <property type="entry name" value="Cytochrome c oxidase-like, subunit I domain"/>
    <property type="match status" value="1"/>
</dbReference>
<evidence type="ECO:0008006" key="4">
    <source>
        <dbReference type="Google" id="ProtNLM"/>
    </source>
</evidence>
<feature type="transmembrane region" description="Helical" evidence="1">
    <location>
        <begin position="490"/>
        <end position="509"/>
    </location>
</feature>
<evidence type="ECO:0000256" key="1">
    <source>
        <dbReference type="SAM" id="Phobius"/>
    </source>
</evidence>
<evidence type="ECO:0000313" key="3">
    <source>
        <dbReference type="Proteomes" id="UP000593994"/>
    </source>
</evidence>
<feature type="transmembrane region" description="Helical" evidence="1">
    <location>
        <begin position="339"/>
        <end position="358"/>
    </location>
</feature>
<feature type="transmembrane region" description="Helical" evidence="1">
    <location>
        <begin position="154"/>
        <end position="170"/>
    </location>
</feature>